<dbReference type="PRINTS" id="PR00344">
    <property type="entry name" value="BCTRLSENSOR"/>
</dbReference>
<dbReference type="KEGG" id="ome:OLMES_3089"/>
<dbReference type="Gene3D" id="3.30.565.10">
    <property type="entry name" value="Histidine kinase-like ATPase, C-terminal domain"/>
    <property type="match status" value="1"/>
</dbReference>
<dbReference type="SMART" id="SM00387">
    <property type="entry name" value="HATPase_c"/>
    <property type="match status" value="1"/>
</dbReference>
<sequence>MPLKLTEKIAFRQVKMAVLVACGLGILISLAQIAYDYIIRQHELEATLGSIIQTASAPAAEAVWNLDRIGAVRIIEGLFTYPQITEVKLVSDGGEVVATEKKDPLISDFRWATAMLFGERSEIEIPLYGANPEKQRLVGMMVIYSDPHLDGVAFLKRSVIVLCAGVVKNTLLALLLFLLFYRSLTLPATKLLRFLDSLEFSHPIEKKVNSDDGLYGEFKLLAVELNRLIDSSNSSLLMRDEIQTRINSMNVELEQRVRKRTEEIMALKAKADEANAGKSQFLATMSHEIRTPLDAIVGLSELVKSNPNSPKVSQYMNDIHVASNSLLGVLDDILDFSKAETNELDLNPIPCRLQSLVPELNSVFAQKFEEKGIAFDIEVDPFLPTCVRTDPLRFKQIVFNLVSNALKFTFNGQVKVSIMLQEENIIDSEAYVLVSVSDTGVGIAPEIVDMLFAPFVSLGEGSESGLPRSTGLGLALSNHLAKLMQGDIRVESRVGQGTVFTFRAKLPVLEDLSLVSSNEVPLTTQTLAADISNRRILLVDDLEVNRVIVEDFLLSMGMQVEIASDGHEAVEKVRQDNFNLVLMDVHMPVLDGYAAAYRIRNELGDRNLPIVALTANVQEQVKEKCLQAGMNDFIAKPVKQEELLEKVLFWTSSPYHAKALASSGAVNTP</sequence>
<dbReference type="CDD" id="cd17546">
    <property type="entry name" value="REC_hyHK_CKI1_RcsC-like"/>
    <property type="match status" value="1"/>
</dbReference>
<dbReference type="InterPro" id="IPR001789">
    <property type="entry name" value="Sig_transdc_resp-reg_receiver"/>
</dbReference>
<reference evidence="8 9" key="1">
    <citation type="submission" date="2017-05" db="EMBL/GenBank/DDBJ databases">
        <title>Genomic insights into alkan degradation activity of Oleiphilus messinensis.</title>
        <authorList>
            <person name="Kozyavkin S.A."/>
            <person name="Slesarev A.I."/>
            <person name="Golyshin P.N."/>
            <person name="Korzhenkov A."/>
            <person name="Golyshina O.N."/>
            <person name="Toshchakov S.V."/>
        </authorList>
    </citation>
    <scope>NUCLEOTIDE SEQUENCE [LARGE SCALE GENOMIC DNA]</scope>
    <source>
        <strain evidence="8 9">ME102</strain>
    </source>
</reference>
<dbReference type="SUPFAM" id="SSF52172">
    <property type="entry name" value="CheY-like"/>
    <property type="match status" value="1"/>
</dbReference>
<proteinExistence type="predicted"/>
<comment type="catalytic activity">
    <reaction evidence="1">
        <text>ATP + protein L-histidine = ADP + protein N-phospho-L-histidine.</text>
        <dbReference type="EC" id="2.7.13.3"/>
    </reaction>
</comment>
<evidence type="ECO:0000313" key="8">
    <source>
        <dbReference type="EMBL" id="ARU57132.1"/>
    </source>
</evidence>
<dbReference type="Pfam" id="PF00512">
    <property type="entry name" value="HisKA"/>
    <property type="match status" value="1"/>
</dbReference>
<dbReference type="PROSITE" id="PS50109">
    <property type="entry name" value="HIS_KIN"/>
    <property type="match status" value="1"/>
</dbReference>
<evidence type="ECO:0000259" key="6">
    <source>
        <dbReference type="PROSITE" id="PS50109"/>
    </source>
</evidence>
<evidence type="ECO:0000256" key="2">
    <source>
        <dbReference type="ARBA" id="ARBA00012438"/>
    </source>
</evidence>
<accession>A0A1Y0I9D5</accession>
<dbReference type="GO" id="GO:0000155">
    <property type="term" value="F:phosphorelay sensor kinase activity"/>
    <property type="evidence" value="ECO:0007669"/>
    <property type="project" value="InterPro"/>
</dbReference>
<dbReference type="PANTHER" id="PTHR45339">
    <property type="entry name" value="HYBRID SIGNAL TRANSDUCTION HISTIDINE KINASE J"/>
    <property type="match status" value="1"/>
</dbReference>
<gene>
    <name evidence="8" type="ORF">OLMES_3089</name>
</gene>
<dbReference type="Proteomes" id="UP000196027">
    <property type="component" value="Chromosome"/>
</dbReference>
<dbReference type="EC" id="2.7.13.3" evidence="2"/>
<dbReference type="InterPro" id="IPR003661">
    <property type="entry name" value="HisK_dim/P_dom"/>
</dbReference>
<dbReference type="PANTHER" id="PTHR45339:SF1">
    <property type="entry name" value="HYBRID SIGNAL TRANSDUCTION HISTIDINE KINASE J"/>
    <property type="match status" value="1"/>
</dbReference>
<dbReference type="SMART" id="SM00388">
    <property type="entry name" value="HisKA"/>
    <property type="match status" value="1"/>
</dbReference>
<dbReference type="Gene3D" id="3.40.50.2300">
    <property type="match status" value="1"/>
</dbReference>
<dbReference type="SUPFAM" id="SSF47384">
    <property type="entry name" value="Homodimeric domain of signal transducing histidine kinase"/>
    <property type="match status" value="1"/>
</dbReference>
<feature type="modified residue" description="4-aspartylphosphate" evidence="5">
    <location>
        <position position="584"/>
    </location>
</feature>
<keyword evidence="9" id="KW-1185">Reference proteome</keyword>
<dbReference type="PROSITE" id="PS50110">
    <property type="entry name" value="RESPONSE_REGULATORY"/>
    <property type="match status" value="1"/>
</dbReference>
<organism evidence="8 9">
    <name type="scientific">Oleiphilus messinensis</name>
    <dbReference type="NCBI Taxonomy" id="141451"/>
    <lineage>
        <taxon>Bacteria</taxon>
        <taxon>Pseudomonadati</taxon>
        <taxon>Pseudomonadota</taxon>
        <taxon>Gammaproteobacteria</taxon>
        <taxon>Oceanospirillales</taxon>
        <taxon>Oleiphilaceae</taxon>
        <taxon>Oleiphilus</taxon>
    </lineage>
</organism>
<name>A0A1Y0I9D5_9GAMM</name>
<dbReference type="Pfam" id="PF00072">
    <property type="entry name" value="Response_reg"/>
    <property type="match status" value="1"/>
</dbReference>
<dbReference type="AlphaFoldDB" id="A0A1Y0I9D5"/>
<dbReference type="InterPro" id="IPR011006">
    <property type="entry name" value="CheY-like_superfamily"/>
</dbReference>
<dbReference type="InterPro" id="IPR004358">
    <property type="entry name" value="Sig_transdc_His_kin-like_C"/>
</dbReference>
<keyword evidence="4" id="KW-0902">Two-component regulatory system</keyword>
<dbReference type="RefSeq" id="WP_198342994.1">
    <property type="nucleotide sequence ID" value="NZ_CP021425.1"/>
</dbReference>
<dbReference type="InterPro" id="IPR003594">
    <property type="entry name" value="HATPase_dom"/>
</dbReference>
<evidence type="ECO:0000259" key="7">
    <source>
        <dbReference type="PROSITE" id="PS50110"/>
    </source>
</evidence>
<dbReference type="InterPro" id="IPR036890">
    <property type="entry name" value="HATPase_C_sf"/>
</dbReference>
<keyword evidence="3 5" id="KW-0597">Phosphoprotein</keyword>
<dbReference type="InterPro" id="IPR005467">
    <property type="entry name" value="His_kinase_dom"/>
</dbReference>
<dbReference type="Gene3D" id="1.10.287.130">
    <property type="match status" value="1"/>
</dbReference>
<evidence type="ECO:0000256" key="4">
    <source>
        <dbReference type="ARBA" id="ARBA00023012"/>
    </source>
</evidence>
<dbReference type="SMART" id="SM00448">
    <property type="entry name" value="REC"/>
    <property type="match status" value="1"/>
</dbReference>
<evidence type="ECO:0000256" key="5">
    <source>
        <dbReference type="PROSITE-ProRule" id="PRU00169"/>
    </source>
</evidence>
<evidence type="ECO:0000256" key="3">
    <source>
        <dbReference type="ARBA" id="ARBA00022553"/>
    </source>
</evidence>
<feature type="domain" description="Histidine kinase" evidence="6">
    <location>
        <begin position="284"/>
        <end position="508"/>
    </location>
</feature>
<dbReference type="EMBL" id="CP021425">
    <property type="protein sequence ID" value="ARU57132.1"/>
    <property type="molecule type" value="Genomic_DNA"/>
</dbReference>
<evidence type="ECO:0000256" key="1">
    <source>
        <dbReference type="ARBA" id="ARBA00000085"/>
    </source>
</evidence>
<feature type="domain" description="Response regulatory" evidence="7">
    <location>
        <begin position="535"/>
        <end position="651"/>
    </location>
</feature>
<dbReference type="Pfam" id="PF02518">
    <property type="entry name" value="HATPase_c"/>
    <property type="match status" value="1"/>
</dbReference>
<dbReference type="CDD" id="cd00082">
    <property type="entry name" value="HisKA"/>
    <property type="match status" value="1"/>
</dbReference>
<protein>
    <recommendedName>
        <fullName evidence="2">histidine kinase</fullName>
        <ecNumber evidence="2">2.7.13.3</ecNumber>
    </recommendedName>
</protein>
<evidence type="ECO:0000313" key="9">
    <source>
        <dbReference type="Proteomes" id="UP000196027"/>
    </source>
</evidence>
<dbReference type="SUPFAM" id="SSF55874">
    <property type="entry name" value="ATPase domain of HSP90 chaperone/DNA topoisomerase II/histidine kinase"/>
    <property type="match status" value="1"/>
</dbReference>
<dbReference type="CDD" id="cd16922">
    <property type="entry name" value="HATPase_EvgS-ArcB-TorS-like"/>
    <property type="match status" value="1"/>
</dbReference>
<dbReference type="InterPro" id="IPR036097">
    <property type="entry name" value="HisK_dim/P_sf"/>
</dbReference>